<proteinExistence type="predicted"/>
<dbReference type="EMBL" id="JBFDAA010000004">
    <property type="protein sequence ID" value="KAL1138308.1"/>
    <property type="molecule type" value="Genomic_DNA"/>
</dbReference>
<feature type="region of interest" description="Disordered" evidence="1">
    <location>
        <begin position="1"/>
        <end position="26"/>
    </location>
</feature>
<name>A0ABD0ZBX9_9HEMI</name>
<reference evidence="2 3" key="1">
    <citation type="submission" date="2024-07" db="EMBL/GenBank/DDBJ databases">
        <title>Chromosome-level genome assembly of the water stick insect Ranatra chinensis (Heteroptera: Nepidae).</title>
        <authorList>
            <person name="Liu X."/>
        </authorList>
    </citation>
    <scope>NUCLEOTIDE SEQUENCE [LARGE SCALE GENOMIC DNA]</scope>
    <source>
        <strain evidence="2">Cailab_2021Rc</strain>
        <tissue evidence="2">Muscle</tissue>
    </source>
</reference>
<evidence type="ECO:0000313" key="2">
    <source>
        <dbReference type="EMBL" id="KAL1138308.1"/>
    </source>
</evidence>
<evidence type="ECO:0000256" key="1">
    <source>
        <dbReference type="SAM" id="MobiDB-lite"/>
    </source>
</evidence>
<accession>A0ABD0ZBX9</accession>
<comment type="caution">
    <text evidence="2">The sequence shown here is derived from an EMBL/GenBank/DDBJ whole genome shotgun (WGS) entry which is preliminary data.</text>
</comment>
<protein>
    <submittedName>
        <fullName evidence="2">Uncharacterized protein</fullName>
    </submittedName>
</protein>
<organism evidence="2 3">
    <name type="scientific">Ranatra chinensis</name>
    <dbReference type="NCBI Taxonomy" id="642074"/>
    <lineage>
        <taxon>Eukaryota</taxon>
        <taxon>Metazoa</taxon>
        <taxon>Ecdysozoa</taxon>
        <taxon>Arthropoda</taxon>
        <taxon>Hexapoda</taxon>
        <taxon>Insecta</taxon>
        <taxon>Pterygota</taxon>
        <taxon>Neoptera</taxon>
        <taxon>Paraneoptera</taxon>
        <taxon>Hemiptera</taxon>
        <taxon>Heteroptera</taxon>
        <taxon>Panheteroptera</taxon>
        <taxon>Nepomorpha</taxon>
        <taxon>Nepidae</taxon>
        <taxon>Ranatrinae</taxon>
        <taxon>Ranatra</taxon>
    </lineage>
</organism>
<dbReference type="Proteomes" id="UP001558652">
    <property type="component" value="Unassembled WGS sequence"/>
</dbReference>
<keyword evidence="3" id="KW-1185">Reference proteome</keyword>
<dbReference type="AlphaFoldDB" id="A0ABD0ZBX9"/>
<gene>
    <name evidence="2" type="ORF">AAG570_009996</name>
</gene>
<feature type="compositionally biased region" description="Basic residues" evidence="1">
    <location>
        <begin position="1"/>
        <end position="12"/>
    </location>
</feature>
<sequence length="116" mass="12771">MASKRRNMFHKNKTQETTEEEGDQPGEASLVDLFAGGGMSCARTSVHLSMSLVSILYQQSSLRADAVGLGPVLFANWYSADNCRLTNSPSFMSDETESHRASKVNKQCSYCLLKTN</sequence>
<evidence type="ECO:0000313" key="3">
    <source>
        <dbReference type="Proteomes" id="UP001558652"/>
    </source>
</evidence>